<dbReference type="InterPro" id="IPR010929">
    <property type="entry name" value="PDR_CDR_ABC"/>
</dbReference>
<dbReference type="GO" id="GO:0042626">
    <property type="term" value="F:ATPase-coupled transmembrane transporter activity"/>
    <property type="evidence" value="ECO:0007669"/>
    <property type="project" value="InterPro"/>
</dbReference>
<evidence type="ECO:0000259" key="3">
    <source>
        <dbReference type="Pfam" id="PF06422"/>
    </source>
</evidence>
<sequence>MYKYPIEGHRARRPPDHCPAVEFVRIARNIWVCISPALVGTYYLQNPGARIDCGFCIARTTDQFFEENFNIYYNHRWRNIGIILAFVGFNISTVYLFTYIFRIRAKH</sequence>
<dbReference type="EMBL" id="JACGCI010000036">
    <property type="protein sequence ID" value="KAF6753972.1"/>
    <property type="molecule type" value="Genomic_DNA"/>
</dbReference>
<name>A0A8H6HX78_9AGAR</name>
<gene>
    <name evidence="4" type="ORF">DFP72DRAFT_813506</name>
</gene>
<feature type="domain" description="CDR ABC transporter" evidence="3">
    <location>
        <begin position="62"/>
        <end position="101"/>
    </location>
</feature>
<keyword evidence="1" id="KW-0813">Transport</keyword>
<dbReference type="Proteomes" id="UP000521943">
    <property type="component" value="Unassembled WGS sequence"/>
</dbReference>
<evidence type="ECO:0000313" key="5">
    <source>
        <dbReference type="Proteomes" id="UP000521943"/>
    </source>
</evidence>
<dbReference type="GO" id="GO:0016020">
    <property type="term" value="C:membrane"/>
    <property type="evidence" value="ECO:0007669"/>
    <property type="project" value="InterPro"/>
</dbReference>
<protein>
    <recommendedName>
        <fullName evidence="3">CDR ABC transporter domain-containing protein</fullName>
    </recommendedName>
</protein>
<dbReference type="Pfam" id="PF06422">
    <property type="entry name" value="PDR_CDR"/>
    <property type="match status" value="1"/>
</dbReference>
<dbReference type="GO" id="GO:0005524">
    <property type="term" value="F:ATP binding"/>
    <property type="evidence" value="ECO:0007669"/>
    <property type="project" value="InterPro"/>
</dbReference>
<proteinExistence type="predicted"/>
<feature type="transmembrane region" description="Helical" evidence="2">
    <location>
        <begin position="80"/>
        <end position="101"/>
    </location>
</feature>
<keyword evidence="2" id="KW-0472">Membrane</keyword>
<accession>A0A8H6HX78</accession>
<dbReference type="OrthoDB" id="245989at2759"/>
<keyword evidence="5" id="KW-1185">Reference proteome</keyword>
<reference evidence="4 5" key="1">
    <citation type="submission" date="2020-07" db="EMBL/GenBank/DDBJ databases">
        <title>Comparative genomics of pyrophilous fungi reveals a link between fire events and developmental genes.</title>
        <authorList>
            <consortium name="DOE Joint Genome Institute"/>
            <person name="Steindorff A.S."/>
            <person name="Carver A."/>
            <person name="Calhoun S."/>
            <person name="Stillman K."/>
            <person name="Liu H."/>
            <person name="Lipzen A."/>
            <person name="Pangilinan J."/>
            <person name="Labutti K."/>
            <person name="Bruns T.D."/>
            <person name="Grigoriev I.V."/>
        </authorList>
    </citation>
    <scope>NUCLEOTIDE SEQUENCE [LARGE SCALE GENOMIC DNA]</scope>
    <source>
        <strain evidence="4 5">CBS 144469</strain>
    </source>
</reference>
<keyword evidence="2" id="KW-0812">Transmembrane</keyword>
<evidence type="ECO:0000256" key="1">
    <source>
        <dbReference type="ARBA" id="ARBA00022448"/>
    </source>
</evidence>
<evidence type="ECO:0000313" key="4">
    <source>
        <dbReference type="EMBL" id="KAF6753972.1"/>
    </source>
</evidence>
<evidence type="ECO:0000256" key="2">
    <source>
        <dbReference type="SAM" id="Phobius"/>
    </source>
</evidence>
<comment type="caution">
    <text evidence="4">The sequence shown here is derived from an EMBL/GenBank/DDBJ whole genome shotgun (WGS) entry which is preliminary data.</text>
</comment>
<keyword evidence="2" id="KW-1133">Transmembrane helix</keyword>
<dbReference type="AlphaFoldDB" id="A0A8H6HX78"/>
<organism evidence="4 5">
    <name type="scientific">Ephemerocybe angulata</name>
    <dbReference type="NCBI Taxonomy" id="980116"/>
    <lineage>
        <taxon>Eukaryota</taxon>
        <taxon>Fungi</taxon>
        <taxon>Dikarya</taxon>
        <taxon>Basidiomycota</taxon>
        <taxon>Agaricomycotina</taxon>
        <taxon>Agaricomycetes</taxon>
        <taxon>Agaricomycetidae</taxon>
        <taxon>Agaricales</taxon>
        <taxon>Agaricineae</taxon>
        <taxon>Psathyrellaceae</taxon>
        <taxon>Ephemerocybe</taxon>
    </lineage>
</organism>